<gene>
    <name evidence="1" type="ORF">NE237_032911</name>
</gene>
<comment type="caution">
    <text evidence="1">The sequence shown here is derived from an EMBL/GenBank/DDBJ whole genome shotgun (WGS) entry which is preliminary data.</text>
</comment>
<keyword evidence="2" id="KW-1185">Reference proteome</keyword>
<organism evidence="1 2">
    <name type="scientific">Protea cynaroides</name>
    <dbReference type="NCBI Taxonomy" id="273540"/>
    <lineage>
        <taxon>Eukaryota</taxon>
        <taxon>Viridiplantae</taxon>
        <taxon>Streptophyta</taxon>
        <taxon>Embryophyta</taxon>
        <taxon>Tracheophyta</taxon>
        <taxon>Spermatophyta</taxon>
        <taxon>Magnoliopsida</taxon>
        <taxon>Proteales</taxon>
        <taxon>Proteaceae</taxon>
        <taxon>Protea</taxon>
    </lineage>
</organism>
<accession>A0A9Q0L597</accession>
<dbReference type="Proteomes" id="UP001141806">
    <property type="component" value="Unassembled WGS sequence"/>
</dbReference>
<proteinExistence type="predicted"/>
<reference evidence="1" key="1">
    <citation type="journal article" date="2023" name="Plant J.">
        <title>The genome of the king protea, Protea cynaroides.</title>
        <authorList>
            <person name="Chang J."/>
            <person name="Duong T.A."/>
            <person name="Schoeman C."/>
            <person name="Ma X."/>
            <person name="Roodt D."/>
            <person name="Barker N."/>
            <person name="Li Z."/>
            <person name="Van de Peer Y."/>
            <person name="Mizrachi E."/>
        </authorList>
    </citation>
    <scope>NUCLEOTIDE SEQUENCE</scope>
    <source>
        <tissue evidence="1">Young leaves</tissue>
    </source>
</reference>
<sequence length="232" mass="25839">MPRYRGMLCGQLHSVMRRCRNAEVLRNTPRSGSLGHVEVSRCCGVFRSQVHSVMPRRRGANVMRSIEMRRSVSRPSLLGHAEVYLVVLRCRGAESTLRSGLLGYAEVLRSALRLGVLGHAEVPRCLEEAEKGSAVRFIQLCGDAEVPRFTRLCRGADVPRSAPRSDLLGHAEVPRCQGVFAVRFIWSCQGTKECFEVRFTWSCGDSEMPRSAPQLGLLSHDEVPRCQGVLYG</sequence>
<protein>
    <submittedName>
        <fullName evidence="1">Uncharacterized protein</fullName>
    </submittedName>
</protein>
<evidence type="ECO:0000313" key="2">
    <source>
        <dbReference type="Proteomes" id="UP001141806"/>
    </source>
</evidence>
<name>A0A9Q0L597_9MAGN</name>
<dbReference type="AlphaFoldDB" id="A0A9Q0L597"/>
<evidence type="ECO:0000313" key="1">
    <source>
        <dbReference type="EMBL" id="KAJ4982074.1"/>
    </source>
</evidence>
<dbReference type="EMBL" id="JAMYWD010000001">
    <property type="protein sequence ID" value="KAJ4982074.1"/>
    <property type="molecule type" value="Genomic_DNA"/>
</dbReference>